<keyword evidence="3" id="KW-1185">Reference proteome</keyword>
<evidence type="ECO:0000313" key="3">
    <source>
        <dbReference type="Proteomes" id="UP000324222"/>
    </source>
</evidence>
<gene>
    <name evidence="2" type="ORF">E2C01_036456</name>
</gene>
<organism evidence="2 3">
    <name type="scientific">Portunus trituberculatus</name>
    <name type="common">Swimming crab</name>
    <name type="synonym">Neptunus trituberculatus</name>
    <dbReference type="NCBI Taxonomy" id="210409"/>
    <lineage>
        <taxon>Eukaryota</taxon>
        <taxon>Metazoa</taxon>
        <taxon>Ecdysozoa</taxon>
        <taxon>Arthropoda</taxon>
        <taxon>Crustacea</taxon>
        <taxon>Multicrustacea</taxon>
        <taxon>Malacostraca</taxon>
        <taxon>Eumalacostraca</taxon>
        <taxon>Eucarida</taxon>
        <taxon>Decapoda</taxon>
        <taxon>Pleocyemata</taxon>
        <taxon>Brachyura</taxon>
        <taxon>Eubrachyura</taxon>
        <taxon>Portunoidea</taxon>
        <taxon>Portunidae</taxon>
        <taxon>Portuninae</taxon>
        <taxon>Portunus</taxon>
    </lineage>
</organism>
<keyword evidence="1" id="KW-0732">Signal</keyword>
<protein>
    <recommendedName>
        <fullName evidence="4">Secreted protein</fullName>
    </recommendedName>
</protein>
<comment type="caution">
    <text evidence="2">The sequence shown here is derived from an EMBL/GenBank/DDBJ whole genome shotgun (WGS) entry which is preliminary data.</text>
</comment>
<dbReference type="Proteomes" id="UP000324222">
    <property type="component" value="Unassembled WGS sequence"/>
</dbReference>
<dbReference type="AlphaFoldDB" id="A0A5B7FBE7"/>
<reference evidence="2 3" key="1">
    <citation type="submission" date="2019-05" db="EMBL/GenBank/DDBJ databases">
        <title>Another draft genome of Portunus trituberculatus and its Hox gene families provides insights of decapod evolution.</title>
        <authorList>
            <person name="Jeong J.-H."/>
            <person name="Song I."/>
            <person name="Kim S."/>
            <person name="Choi T."/>
            <person name="Kim D."/>
            <person name="Ryu S."/>
            <person name="Kim W."/>
        </authorList>
    </citation>
    <scope>NUCLEOTIDE SEQUENCE [LARGE SCALE GENOMIC DNA]</scope>
    <source>
        <tissue evidence="2">Muscle</tissue>
    </source>
</reference>
<evidence type="ECO:0008006" key="4">
    <source>
        <dbReference type="Google" id="ProtNLM"/>
    </source>
</evidence>
<proteinExistence type="predicted"/>
<evidence type="ECO:0000256" key="1">
    <source>
        <dbReference type="SAM" id="SignalP"/>
    </source>
</evidence>
<feature type="chain" id="PRO_5023101992" description="Secreted protein" evidence="1">
    <location>
        <begin position="19"/>
        <end position="82"/>
    </location>
</feature>
<feature type="signal peptide" evidence="1">
    <location>
        <begin position="1"/>
        <end position="18"/>
    </location>
</feature>
<accession>A0A5B7FBE7</accession>
<sequence length="82" mass="8766">MARLATAAACVPAWRAAAGWLAADSLTPRVTVWWGSTLTGGSERDAGLSLWRCVGTLAALHLPVAPRRAKRGQSHTITHYSR</sequence>
<evidence type="ECO:0000313" key="2">
    <source>
        <dbReference type="EMBL" id="MPC42825.1"/>
    </source>
</evidence>
<name>A0A5B7FBE7_PORTR</name>
<dbReference type="EMBL" id="VSRR010005583">
    <property type="protein sequence ID" value="MPC42825.1"/>
    <property type="molecule type" value="Genomic_DNA"/>
</dbReference>